<name>A0A166QKR5_PSEFL</name>
<proteinExistence type="predicted"/>
<dbReference type="EMBL" id="LUKJ01000002">
    <property type="protein sequence ID" value="KZN20439.1"/>
    <property type="molecule type" value="Genomic_DNA"/>
</dbReference>
<protein>
    <submittedName>
        <fullName evidence="1">Uncharacterized protein</fullName>
    </submittedName>
</protein>
<reference evidence="1 2" key="2">
    <citation type="journal article" date="2018" name="Nature">
        <title>Mutant phenotypes for thousands of bacterial genes of unknown function.</title>
        <authorList>
            <person name="Price M.N."/>
            <person name="Wetmore K.M."/>
            <person name="Waters R.J."/>
            <person name="Callaghan M."/>
            <person name="Ray J."/>
            <person name="Liu H."/>
            <person name="Kuehl J.V."/>
            <person name="Melnyk R.A."/>
            <person name="Lamson J.S."/>
            <person name="Suh Y."/>
            <person name="Carlson H.K."/>
            <person name="Esquivel Z."/>
            <person name="Sadeeshkumar H."/>
            <person name="Chakraborty R."/>
            <person name="Zane G.M."/>
            <person name="Rubin B.E."/>
            <person name="Wall J.D."/>
            <person name="Visel A."/>
            <person name="Bristow J."/>
            <person name="Blow M.J."/>
            <person name="Arkin A.P."/>
            <person name="Deutschbauer A.M."/>
        </authorList>
    </citation>
    <scope>NUCLEOTIDE SEQUENCE [LARGE SCALE GENOMIC DNA]</scope>
    <source>
        <strain evidence="1 2">FW300-N1B4</strain>
    </source>
</reference>
<dbReference type="Proteomes" id="UP000076489">
    <property type="component" value="Unassembled WGS sequence"/>
</dbReference>
<accession>A0A166QKR5</accession>
<gene>
    <name evidence="1" type="ORF">A1D17_02550</name>
</gene>
<evidence type="ECO:0000313" key="2">
    <source>
        <dbReference type="Proteomes" id="UP000076489"/>
    </source>
</evidence>
<organism evidence="1 2">
    <name type="scientific">Pseudomonas fluorescens</name>
    <dbReference type="NCBI Taxonomy" id="294"/>
    <lineage>
        <taxon>Bacteria</taxon>
        <taxon>Pseudomonadati</taxon>
        <taxon>Pseudomonadota</taxon>
        <taxon>Gammaproteobacteria</taxon>
        <taxon>Pseudomonadales</taxon>
        <taxon>Pseudomonadaceae</taxon>
        <taxon>Pseudomonas</taxon>
    </lineage>
</organism>
<dbReference type="AlphaFoldDB" id="A0A166QKR5"/>
<evidence type="ECO:0000313" key="1">
    <source>
        <dbReference type="EMBL" id="KZN20439.1"/>
    </source>
</evidence>
<reference evidence="2" key="1">
    <citation type="submission" date="2016-03" db="EMBL/GenBank/DDBJ databases">
        <authorList>
            <person name="Ray J."/>
            <person name="Price M."/>
            <person name="Deutschbauer A."/>
        </authorList>
    </citation>
    <scope>NUCLEOTIDE SEQUENCE [LARGE SCALE GENOMIC DNA]</scope>
    <source>
        <strain evidence="2">FW300-N1B4</strain>
    </source>
</reference>
<comment type="caution">
    <text evidence="1">The sequence shown here is derived from an EMBL/GenBank/DDBJ whole genome shotgun (WGS) entry which is preliminary data.</text>
</comment>
<dbReference type="OrthoDB" id="5288829at2"/>
<sequence length="173" mass="18649">MATADKNTVKNIAPCAGISDLLSAIAPKNSPAFSANLHRWMRSRGRTGDTVYRLDAGGKLARVYGAGTLFLGQPYADYSGDTDFSGALLMAVLCNGSSEERVCLAGDAPSLVEVANFWDQYKQVGRCAIDVNHSVGFRDDAQRFHYVDGQRTCKWCSAPVANMAQQESAVSMD</sequence>
<dbReference type="RefSeq" id="WP_063340483.1">
    <property type="nucleotide sequence ID" value="NZ_LUKJ01000002.1"/>
</dbReference>